<dbReference type="PANTHER" id="PTHR43304">
    <property type="entry name" value="PHYTOCHROME-LIKE PROTEIN CPH1"/>
    <property type="match status" value="1"/>
</dbReference>
<dbReference type="PRINTS" id="PR00344">
    <property type="entry name" value="BCTRLSENSOR"/>
</dbReference>
<dbReference type="InterPro" id="IPR013655">
    <property type="entry name" value="PAS_fold_3"/>
</dbReference>
<feature type="domain" description="PAS" evidence="7">
    <location>
        <begin position="21"/>
        <end position="62"/>
    </location>
</feature>
<dbReference type="NCBIfam" id="TIGR00229">
    <property type="entry name" value="sensory_box"/>
    <property type="match status" value="6"/>
</dbReference>
<dbReference type="CDD" id="cd00130">
    <property type="entry name" value="PAS"/>
    <property type="match status" value="6"/>
</dbReference>
<dbReference type="SMART" id="SM00091">
    <property type="entry name" value="PAS"/>
    <property type="match status" value="6"/>
</dbReference>
<dbReference type="PROSITE" id="PS50109">
    <property type="entry name" value="HIS_KIN"/>
    <property type="match status" value="1"/>
</dbReference>
<dbReference type="PANTHER" id="PTHR43304:SF1">
    <property type="entry name" value="PAC DOMAIN-CONTAINING PROTEIN"/>
    <property type="match status" value="1"/>
</dbReference>
<keyword evidence="4" id="KW-0808">Transferase</keyword>
<feature type="domain" description="PAS" evidence="7">
    <location>
        <begin position="378"/>
        <end position="423"/>
    </location>
</feature>
<dbReference type="InterPro" id="IPR003594">
    <property type="entry name" value="HATPase_dom"/>
</dbReference>
<dbReference type="InterPro" id="IPR004358">
    <property type="entry name" value="Sig_transdc_His_kin-like_C"/>
</dbReference>
<dbReference type="Pfam" id="PF13426">
    <property type="entry name" value="PAS_9"/>
    <property type="match status" value="2"/>
</dbReference>
<feature type="domain" description="PAS" evidence="7">
    <location>
        <begin position="491"/>
        <end position="562"/>
    </location>
</feature>
<evidence type="ECO:0000256" key="3">
    <source>
        <dbReference type="ARBA" id="ARBA00022553"/>
    </source>
</evidence>
<dbReference type="InterPro" id="IPR005467">
    <property type="entry name" value="His_kinase_dom"/>
</dbReference>
<dbReference type="Pfam" id="PF02518">
    <property type="entry name" value="HATPase_c"/>
    <property type="match status" value="1"/>
</dbReference>
<dbReference type="InterPro" id="IPR052162">
    <property type="entry name" value="Sensor_kinase/Photoreceptor"/>
</dbReference>
<dbReference type="RefSeq" id="WP_377509423.1">
    <property type="nucleotide sequence ID" value="NZ_JBHULU010000021.1"/>
</dbReference>
<feature type="domain" description="PAC" evidence="8">
    <location>
        <begin position="686"/>
        <end position="740"/>
    </location>
</feature>
<evidence type="ECO:0000256" key="4">
    <source>
        <dbReference type="ARBA" id="ARBA00022679"/>
    </source>
</evidence>
<keyword evidence="5" id="KW-0418">Kinase</keyword>
<evidence type="ECO:0000256" key="2">
    <source>
        <dbReference type="ARBA" id="ARBA00012438"/>
    </source>
</evidence>
<evidence type="ECO:0000259" key="6">
    <source>
        <dbReference type="PROSITE" id="PS50109"/>
    </source>
</evidence>
<feature type="domain" description="PAS" evidence="7">
    <location>
        <begin position="614"/>
        <end position="666"/>
    </location>
</feature>
<dbReference type="InterPro" id="IPR036097">
    <property type="entry name" value="HisK_dim/P_sf"/>
</dbReference>
<organism evidence="9 10">
    <name type="scientific">Pontibacter locisalis</name>
    <dbReference type="NCBI Taxonomy" id="1719035"/>
    <lineage>
        <taxon>Bacteria</taxon>
        <taxon>Pseudomonadati</taxon>
        <taxon>Bacteroidota</taxon>
        <taxon>Cytophagia</taxon>
        <taxon>Cytophagales</taxon>
        <taxon>Hymenobacteraceae</taxon>
        <taxon>Pontibacter</taxon>
    </lineage>
</organism>
<dbReference type="SMART" id="SM00086">
    <property type="entry name" value="PAC"/>
    <property type="match status" value="4"/>
</dbReference>
<keyword evidence="10" id="KW-1185">Reference proteome</keyword>
<dbReference type="Gene3D" id="3.30.450.20">
    <property type="entry name" value="PAS domain"/>
    <property type="match status" value="6"/>
</dbReference>
<reference evidence="10" key="1">
    <citation type="journal article" date="2019" name="Int. J. Syst. Evol. Microbiol.">
        <title>The Global Catalogue of Microorganisms (GCM) 10K type strain sequencing project: providing services to taxonomists for standard genome sequencing and annotation.</title>
        <authorList>
            <consortium name="The Broad Institute Genomics Platform"/>
            <consortium name="The Broad Institute Genome Sequencing Center for Infectious Disease"/>
            <person name="Wu L."/>
            <person name="Ma J."/>
        </authorList>
    </citation>
    <scope>NUCLEOTIDE SEQUENCE [LARGE SCALE GENOMIC DNA]</scope>
    <source>
        <strain evidence="10">KCTC 42498</strain>
    </source>
</reference>
<dbReference type="InterPro" id="IPR000014">
    <property type="entry name" value="PAS"/>
</dbReference>
<dbReference type="PROSITE" id="PS50112">
    <property type="entry name" value="PAS"/>
    <property type="match status" value="6"/>
</dbReference>
<dbReference type="Pfam" id="PF08448">
    <property type="entry name" value="PAS_4"/>
    <property type="match status" value="2"/>
</dbReference>
<feature type="domain" description="PAC" evidence="8">
    <location>
        <begin position="202"/>
        <end position="253"/>
    </location>
</feature>
<comment type="catalytic activity">
    <reaction evidence="1">
        <text>ATP + protein L-histidine = ADP + protein N-phospho-L-histidine.</text>
        <dbReference type="EC" id="2.7.13.3"/>
    </reaction>
</comment>
<accession>A0ABW5IQC0</accession>
<dbReference type="SUPFAM" id="SSF55874">
    <property type="entry name" value="ATPase domain of HSP90 chaperone/DNA topoisomerase II/histidine kinase"/>
    <property type="match status" value="1"/>
</dbReference>
<dbReference type="InterPro" id="IPR001610">
    <property type="entry name" value="PAC"/>
</dbReference>
<dbReference type="SUPFAM" id="SSF55785">
    <property type="entry name" value="PYP-like sensor domain (PAS domain)"/>
    <property type="match status" value="6"/>
</dbReference>
<dbReference type="Proteomes" id="UP001597544">
    <property type="component" value="Unassembled WGS sequence"/>
</dbReference>
<evidence type="ECO:0000256" key="1">
    <source>
        <dbReference type="ARBA" id="ARBA00000085"/>
    </source>
</evidence>
<dbReference type="Gene3D" id="1.10.287.130">
    <property type="match status" value="1"/>
</dbReference>
<feature type="domain" description="PAS" evidence="7">
    <location>
        <begin position="254"/>
        <end position="324"/>
    </location>
</feature>
<feature type="domain" description="Histidine kinase" evidence="6">
    <location>
        <begin position="758"/>
        <end position="971"/>
    </location>
</feature>
<evidence type="ECO:0000313" key="9">
    <source>
        <dbReference type="EMBL" id="MFD2515192.1"/>
    </source>
</evidence>
<evidence type="ECO:0000313" key="10">
    <source>
        <dbReference type="Proteomes" id="UP001597544"/>
    </source>
</evidence>
<gene>
    <name evidence="9" type="ORF">ACFSRY_15065</name>
</gene>
<protein>
    <recommendedName>
        <fullName evidence="2">histidine kinase</fullName>
        <ecNumber evidence="2">2.7.13.3</ecNumber>
    </recommendedName>
</protein>
<dbReference type="PROSITE" id="PS50113">
    <property type="entry name" value="PAC"/>
    <property type="match status" value="3"/>
</dbReference>
<proteinExistence type="predicted"/>
<dbReference type="InterPro" id="IPR000700">
    <property type="entry name" value="PAS-assoc_C"/>
</dbReference>
<dbReference type="InterPro" id="IPR013656">
    <property type="entry name" value="PAS_4"/>
</dbReference>
<name>A0ABW5IQC0_9BACT</name>
<evidence type="ECO:0000259" key="8">
    <source>
        <dbReference type="PROSITE" id="PS50113"/>
    </source>
</evidence>
<dbReference type="InterPro" id="IPR035965">
    <property type="entry name" value="PAS-like_dom_sf"/>
</dbReference>
<dbReference type="SUPFAM" id="SSF47384">
    <property type="entry name" value="Homodimeric domain of signal transducing histidine kinase"/>
    <property type="match status" value="1"/>
</dbReference>
<dbReference type="Gene3D" id="3.30.565.10">
    <property type="entry name" value="Histidine kinase-like ATPase, C-terminal domain"/>
    <property type="match status" value="1"/>
</dbReference>
<dbReference type="EMBL" id="JBHULU010000021">
    <property type="protein sequence ID" value="MFD2515192.1"/>
    <property type="molecule type" value="Genomic_DNA"/>
</dbReference>
<dbReference type="InterPro" id="IPR036890">
    <property type="entry name" value="HATPase_C_sf"/>
</dbReference>
<feature type="domain" description="PAS" evidence="7">
    <location>
        <begin position="128"/>
        <end position="198"/>
    </location>
</feature>
<keyword evidence="3" id="KW-0597">Phosphoprotein</keyword>
<evidence type="ECO:0000256" key="5">
    <source>
        <dbReference type="ARBA" id="ARBA00022777"/>
    </source>
</evidence>
<dbReference type="SMART" id="SM00387">
    <property type="entry name" value="HATPase_c"/>
    <property type="match status" value="1"/>
</dbReference>
<dbReference type="EC" id="2.7.13.3" evidence="2"/>
<evidence type="ECO:0000259" key="7">
    <source>
        <dbReference type="PROSITE" id="PS50112"/>
    </source>
</evidence>
<dbReference type="Pfam" id="PF08447">
    <property type="entry name" value="PAS_3"/>
    <property type="match status" value="2"/>
</dbReference>
<feature type="domain" description="PAC" evidence="8">
    <location>
        <begin position="563"/>
        <end position="617"/>
    </location>
</feature>
<sequence length="971" mass="110415">MTPEQKIRFFDEINKYSREMICIFDSKGCFTYLSDACQEVLGYESEELVGRSYLEFVVPEERTATEIAAHNTARFGSLNEFQNTYIHKEGHVVHLLWSGTWSEEDKAYISIARNVSEEILAQQRLKEKDEFYRALVEHGTDMTTLLDSERKVLYSNGSALRDFGYEPGYLVSKDVFSFLHPEDTLKATEALLKLFNGGKHVYLPELRFRTIDGTYRWIEATVSNQLHNPSVEALVVSSRDITERIESRRRIEESEQRFKSLFENHVDAAVFQDSHGIIVDVNPATLSLLGMQKQEIINKSFSEFLPAEAASVCEQSIKEALGGSAIRFQIAIPSSDSGEYYFDVIKIPVKVSGETIGVHSILRNMTDAHSYRKTIEKQSVELNSILESITDAFFALDREWRFTYVNTVFADHEGYKKEEMIGRCIWELFPKLTSSKFREECSVTAATGSASHFEESYAHSGVTYQFSIYPSAEGVSVYFTDITEKLNTRVELEKLSLVASKTTNGVVIMDTDRKIEWVNEGFTSLTGYTLKEAVGKKPIDLLQHEQTNNAVLVSARDQMHHGKSVVYEVLNRRKNGDDLWLSVEVNPVFGANGDILRFVTIQTDITALKKSEIELKKLSLVASKTNNSVFIADKDWKIEWINDGFIKLMGYTMQEVIGKRPSELLHNNKTDRAAFEALQENLLTGEPISFDVINVKKNGEEVWVNINITAVFDEQGELTRFIEVQTDISALKEKERELTNSAIDLYRHNKDLEQFTYIVSHNLRAPVANVLGLSNLLTKVDKESVLYDKTLANLTESVNRLDTVLRDINTILSIRDSRLALEQEQVNVKTTLQQTIQSLQDQLQKCGGNILVDFEDDIHIKANRAYLYSIFYNLMSNAIKYRSEERVLQVHISCDRSPEGNTVITFSDNGLGMDLQKIGSNIFKLYKRFHTDKKGRGIGLYLVKSHVEAMDGQIEVDSTVNKGTKFTIILN</sequence>
<comment type="caution">
    <text evidence="9">The sequence shown here is derived from an EMBL/GenBank/DDBJ whole genome shotgun (WGS) entry which is preliminary data.</text>
</comment>